<dbReference type="GO" id="GO:0006751">
    <property type="term" value="P:glutathione catabolic process"/>
    <property type="evidence" value="ECO:0007669"/>
    <property type="project" value="InterPro"/>
</dbReference>
<dbReference type="GO" id="GO:0005886">
    <property type="term" value="C:plasma membrane"/>
    <property type="evidence" value="ECO:0007669"/>
    <property type="project" value="TreeGrafter"/>
</dbReference>
<dbReference type="OrthoDB" id="1081007at2759"/>
<dbReference type="PANTHER" id="PTHR11686:SF9">
    <property type="entry name" value="RE13973P"/>
    <property type="match status" value="1"/>
</dbReference>
<gene>
    <name evidence="1" type="ORF">TNCT_470781</name>
</gene>
<dbReference type="AlphaFoldDB" id="A0A8X6JNF5"/>
<proteinExistence type="predicted"/>
<evidence type="ECO:0000313" key="2">
    <source>
        <dbReference type="Proteomes" id="UP000887116"/>
    </source>
</evidence>
<keyword evidence="2" id="KW-1185">Reference proteome</keyword>
<dbReference type="Proteomes" id="UP000887116">
    <property type="component" value="Unassembled WGS sequence"/>
</dbReference>
<reference evidence="1" key="1">
    <citation type="submission" date="2020-07" db="EMBL/GenBank/DDBJ databases">
        <title>Multicomponent nature underlies the extraordinary mechanical properties of spider dragline silk.</title>
        <authorList>
            <person name="Kono N."/>
            <person name="Nakamura H."/>
            <person name="Mori M."/>
            <person name="Yoshida Y."/>
            <person name="Ohtoshi R."/>
            <person name="Malay A.D."/>
            <person name="Moran D.A.P."/>
            <person name="Tomita M."/>
            <person name="Numata K."/>
            <person name="Arakawa K."/>
        </authorList>
    </citation>
    <scope>NUCLEOTIDE SEQUENCE</scope>
</reference>
<dbReference type="SUPFAM" id="SSF56235">
    <property type="entry name" value="N-terminal nucleophile aminohydrolases (Ntn hydrolases)"/>
    <property type="match status" value="1"/>
</dbReference>
<protein>
    <submittedName>
        <fullName evidence="1">Uncharacterized protein</fullName>
    </submittedName>
</protein>
<dbReference type="EMBL" id="BMAO01019752">
    <property type="protein sequence ID" value="GFR32588.1"/>
    <property type="molecule type" value="Genomic_DNA"/>
</dbReference>
<dbReference type="Pfam" id="PF01019">
    <property type="entry name" value="G_glu_transpept"/>
    <property type="match status" value="1"/>
</dbReference>
<organism evidence="1 2">
    <name type="scientific">Trichonephila clavata</name>
    <name type="common">Joro spider</name>
    <name type="synonym">Nephila clavata</name>
    <dbReference type="NCBI Taxonomy" id="2740835"/>
    <lineage>
        <taxon>Eukaryota</taxon>
        <taxon>Metazoa</taxon>
        <taxon>Ecdysozoa</taxon>
        <taxon>Arthropoda</taxon>
        <taxon>Chelicerata</taxon>
        <taxon>Arachnida</taxon>
        <taxon>Araneae</taxon>
        <taxon>Araneomorphae</taxon>
        <taxon>Entelegynae</taxon>
        <taxon>Araneoidea</taxon>
        <taxon>Nephilidae</taxon>
        <taxon>Trichonephila</taxon>
    </lineage>
</organism>
<dbReference type="PANTHER" id="PTHR11686">
    <property type="entry name" value="GAMMA GLUTAMYL TRANSPEPTIDASE"/>
    <property type="match status" value="1"/>
</dbReference>
<evidence type="ECO:0000313" key="1">
    <source>
        <dbReference type="EMBL" id="GFR32588.1"/>
    </source>
</evidence>
<accession>A0A8X6JNF5</accession>
<dbReference type="InterPro" id="IPR000101">
    <property type="entry name" value="GGT_peptidase"/>
</dbReference>
<name>A0A8X6JNF5_TRICU</name>
<dbReference type="InterPro" id="IPR029055">
    <property type="entry name" value="Ntn_hydrolases_N"/>
</dbReference>
<comment type="caution">
    <text evidence="1">The sequence shown here is derived from an EMBL/GenBank/DDBJ whole genome shotgun (WGS) entry which is preliminary data.</text>
</comment>
<sequence length="91" mass="10347">MCREGIKVNAHLAKALERKKPFIMQYEGIRNVFTNKETNKIYETGEKYTRKDLAATLEAIAEEKSAAFYGPSETATNLLKDLKAEGTVREY</sequence>
<dbReference type="GO" id="GO:0036374">
    <property type="term" value="F:glutathione hydrolase activity"/>
    <property type="evidence" value="ECO:0007669"/>
    <property type="project" value="InterPro"/>
</dbReference>